<dbReference type="SUPFAM" id="SSF55729">
    <property type="entry name" value="Acyl-CoA N-acyltransferases (Nat)"/>
    <property type="match status" value="1"/>
</dbReference>
<sequence length="185" mass="21713">VKEMVVEPYGGSRFLCIPPYQRQGFATLLVRLARELKLGEDTTAFLYYSKFWKMILVSRAAYQFRHCANPINYINALSKATGIPQEEIQQTLTDISQVEREKPVYQYTSSRYLPRDRLQIQTGIELCDTENVNPENKQCPQFDAAEVIWPERRVKVIWPERRVKVFAFLFLSFFFGSVIMIPRFL</sequence>
<keyword evidence="1" id="KW-0472">Membrane</keyword>
<evidence type="ECO:0000313" key="3">
    <source>
        <dbReference type="Proteomes" id="UP001177140"/>
    </source>
</evidence>
<feature type="non-terminal residue" evidence="2">
    <location>
        <position position="185"/>
    </location>
</feature>
<name>A0AA41VAC0_PAPNU</name>
<feature type="transmembrane region" description="Helical" evidence="1">
    <location>
        <begin position="165"/>
        <end position="184"/>
    </location>
</feature>
<reference evidence="2" key="1">
    <citation type="submission" date="2022-03" db="EMBL/GenBank/DDBJ databases">
        <title>A functionally conserved STORR gene fusion in Papaver species that diverged 16.8 million years ago.</title>
        <authorList>
            <person name="Catania T."/>
        </authorList>
    </citation>
    <scope>NUCLEOTIDE SEQUENCE</scope>
    <source>
        <strain evidence="2">S-191538</strain>
    </source>
</reference>
<dbReference type="AlphaFoldDB" id="A0AA41VAC0"/>
<evidence type="ECO:0000256" key="1">
    <source>
        <dbReference type="SAM" id="Phobius"/>
    </source>
</evidence>
<organism evidence="2 3">
    <name type="scientific">Papaver nudicaule</name>
    <name type="common">Iceland poppy</name>
    <dbReference type="NCBI Taxonomy" id="74823"/>
    <lineage>
        <taxon>Eukaryota</taxon>
        <taxon>Viridiplantae</taxon>
        <taxon>Streptophyta</taxon>
        <taxon>Embryophyta</taxon>
        <taxon>Tracheophyta</taxon>
        <taxon>Spermatophyta</taxon>
        <taxon>Magnoliopsida</taxon>
        <taxon>Ranunculales</taxon>
        <taxon>Papaveraceae</taxon>
        <taxon>Papaveroideae</taxon>
        <taxon>Papaver</taxon>
    </lineage>
</organism>
<dbReference type="InterPro" id="IPR016181">
    <property type="entry name" value="Acyl_CoA_acyltransferase"/>
</dbReference>
<accession>A0AA41VAC0</accession>
<proteinExistence type="predicted"/>
<keyword evidence="1" id="KW-1133">Transmembrane helix</keyword>
<dbReference type="EMBL" id="JAJJMA010104040">
    <property type="protein sequence ID" value="MCL7030663.1"/>
    <property type="molecule type" value="Genomic_DNA"/>
</dbReference>
<gene>
    <name evidence="2" type="ORF">MKW94_022604</name>
</gene>
<keyword evidence="3" id="KW-1185">Reference proteome</keyword>
<protein>
    <submittedName>
        <fullName evidence="2">Uncharacterized protein</fullName>
    </submittedName>
</protein>
<dbReference type="Proteomes" id="UP001177140">
    <property type="component" value="Unassembled WGS sequence"/>
</dbReference>
<evidence type="ECO:0000313" key="2">
    <source>
        <dbReference type="EMBL" id="MCL7030663.1"/>
    </source>
</evidence>
<comment type="caution">
    <text evidence="2">The sequence shown here is derived from an EMBL/GenBank/DDBJ whole genome shotgun (WGS) entry which is preliminary data.</text>
</comment>
<keyword evidence="1" id="KW-0812">Transmembrane</keyword>